<organism evidence="2 3">
    <name type="scientific">Cardamine amara subsp. amara</name>
    <dbReference type="NCBI Taxonomy" id="228776"/>
    <lineage>
        <taxon>Eukaryota</taxon>
        <taxon>Viridiplantae</taxon>
        <taxon>Streptophyta</taxon>
        <taxon>Embryophyta</taxon>
        <taxon>Tracheophyta</taxon>
        <taxon>Spermatophyta</taxon>
        <taxon>Magnoliopsida</taxon>
        <taxon>eudicotyledons</taxon>
        <taxon>Gunneridae</taxon>
        <taxon>Pentapetalae</taxon>
        <taxon>rosids</taxon>
        <taxon>malvids</taxon>
        <taxon>Brassicales</taxon>
        <taxon>Brassicaceae</taxon>
        <taxon>Cardamineae</taxon>
        <taxon>Cardamine</taxon>
    </lineage>
</organism>
<dbReference type="EMBL" id="JBANAX010000637">
    <property type="protein sequence ID" value="KAL1199905.1"/>
    <property type="molecule type" value="Genomic_DNA"/>
</dbReference>
<dbReference type="AlphaFoldDB" id="A0ABD1AEQ6"/>
<dbReference type="InterPro" id="IPR055411">
    <property type="entry name" value="LRR_FXL15/At3g58940/PEG3-like"/>
</dbReference>
<evidence type="ECO:0000313" key="3">
    <source>
        <dbReference type="Proteomes" id="UP001558713"/>
    </source>
</evidence>
<dbReference type="PANTHER" id="PTHR31900">
    <property type="entry name" value="F-BOX/RNI SUPERFAMILY PROTEIN-RELATED"/>
    <property type="match status" value="1"/>
</dbReference>
<sequence>MFNSLILLVNSFRNQDRISQLPEALILRILSSLPTKTVIATSVLSKQWRYFWKSVPSLEFNSVGFKSKHQTFSDVVCKSFLSNKAPVLESFHLEFALYKITPIDIGFWIGLAFARNLRELVLDFLPDDLESFTFPSSLCSCNTLEKLKLILILLDISSPVLMKSLRTLHLVFVSYKDDASIRNLLSGCPVLEELEVIRAEDGIVETFTIEVPSLKRLTINDENGGEEFWGYMINAPCLKYLQIEVLQCPHFCLIAPELVKASVSGVRSLTNEKFLGSFTSVKRLFLDLSPLEITFPSGTIFYQLVSLEMYTRQNEWWNLLTPMLEHSPNLQLLKLTDQYLDFHKDYVVGGKWKEPKYVPECLLSHLETFVWERFDWGRKEEKEVATYILKNARRLNKATFSTTPIESEELNKLKKRRKILDELDGVVRASNSCHLVFEFDSICYVSEDSS</sequence>
<dbReference type="SMART" id="SM00256">
    <property type="entry name" value="FBOX"/>
    <property type="match status" value="1"/>
</dbReference>
<accession>A0ABD1AEQ6</accession>
<name>A0ABD1AEQ6_CARAN</name>
<dbReference type="PROSITE" id="PS50181">
    <property type="entry name" value="FBOX"/>
    <property type="match status" value="1"/>
</dbReference>
<dbReference type="Pfam" id="PF24758">
    <property type="entry name" value="LRR_At5g56370"/>
    <property type="match status" value="1"/>
</dbReference>
<reference evidence="2 3" key="1">
    <citation type="submission" date="2024-04" db="EMBL/GenBank/DDBJ databases">
        <title>Genome assembly C_amara_ONT_v2.</title>
        <authorList>
            <person name="Yant L."/>
            <person name="Moore C."/>
            <person name="Slenker M."/>
        </authorList>
    </citation>
    <scope>NUCLEOTIDE SEQUENCE [LARGE SCALE GENOMIC DNA]</scope>
    <source>
        <tissue evidence="2">Leaf</tissue>
    </source>
</reference>
<gene>
    <name evidence="2" type="ORF">V5N11_013154</name>
</gene>
<dbReference type="InterPro" id="IPR032675">
    <property type="entry name" value="LRR_dom_sf"/>
</dbReference>
<dbReference type="SMART" id="SM00579">
    <property type="entry name" value="FBD"/>
    <property type="match status" value="1"/>
</dbReference>
<dbReference type="Pfam" id="PF00646">
    <property type="entry name" value="F-box"/>
    <property type="match status" value="1"/>
</dbReference>
<dbReference type="PANTHER" id="PTHR31900:SF34">
    <property type="entry name" value="EMB|CAB62440.1-RELATED"/>
    <property type="match status" value="1"/>
</dbReference>
<dbReference type="InterPro" id="IPR053781">
    <property type="entry name" value="F-box_AtFBL13-like"/>
</dbReference>
<dbReference type="InterPro" id="IPR001810">
    <property type="entry name" value="F-box_dom"/>
</dbReference>
<keyword evidence="3" id="KW-1185">Reference proteome</keyword>
<dbReference type="CDD" id="cd22160">
    <property type="entry name" value="F-box_AtFBL13-like"/>
    <property type="match status" value="1"/>
</dbReference>
<feature type="domain" description="F-box" evidence="1">
    <location>
        <begin position="15"/>
        <end position="63"/>
    </location>
</feature>
<dbReference type="Proteomes" id="UP001558713">
    <property type="component" value="Unassembled WGS sequence"/>
</dbReference>
<dbReference type="InterPro" id="IPR050232">
    <property type="entry name" value="FBL13/AtMIF1-like"/>
</dbReference>
<dbReference type="Gene3D" id="1.20.1280.50">
    <property type="match status" value="1"/>
</dbReference>
<proteinExistence type="predicted"/>
<dbReference type="InterPro" id="IPR036047">
    <property type="entry name" value="F-box-like_dom_sf"/>
</dbReference>
<evidence type="ECO:0000313" key="2">
    <source>
        <dbReference type="EMBL" id="KAL1199905.1"/>
    </source>
</evidence>
<protein>
    <submittedName>
        <fullName evidence="2">F-box/FBD/LRR-repeat protein</fullName>
    </submittedName>
</protein>
<dbReference type="SUPFAM" id="SSF81383">
    <property type="entry name" value="F-box domain"/>
    <property type="match status" value="1"/>
</dbReference>
<evidence type="ECO:0000259" key="1">
    <source>
        <dbReference type="PROSITE" id="PS50181"/>
    </source>
</evidence>
<comment type="caution">
    <text evidence="2">The sequence shown here is derived from an EMBL/GenBank/DDBJ whole genome shotgun (WGS) entry which is preliminary data.</text>
</comment>
<dbReference type="InterPro" id="IPR006566">
    <property type="entry name" value="FBD"/>
</dbReference>
<dbReference type="Gene3D" id="3.80.10.10">
    <property type="entry name" value="Ribonuclease Inhibitor"/>
    <property type="match status" value="1"/>
</dbReference>
<dbReference type="SUPFAM" id="SSF52047">
    <property type="entry name" value="RNI-like"/>
    <property type="match status" value="1"/>
</dbReference>
<dbReference type="Pfam" id="PF08387">
    <property type="entry name" value="FBD"/>
    <property type="match status" value="1"/>
</dbReference>